<dbReference type="AlphaFoldDB" id="A0A0D6ZDL8"/>
<keyword evidence="1" id="KW-0678">Repressor</keyword>
<dbReference type="PANTHER" id="PTHR43479:SF11">
    <property type="entry name" value="ACREF_ENVCD OPERON REPRESSOR-RELATED"/>
    <property type="match status" value="1"/>
</dbReference>
<dbReference type="Pfam" id="PF00440">
    <property type="entry name" value="TetR_N"/>
    <property type="match status" value="1"/>
</dbReference>
<feature type="domain" description="HTH tetR-type" evidence="4">
    <location>
        <begin position="3"/>
        <end position="63"/>
    </location>
</feature>
<dbReference type="OrthoDB" id="9789566at2"/>
<evidence type="ECO:0000256" key="2">
    <source>
        <dbReference type="ARBA" id="ARBA00023125"/>
    </source>
</evidence>
<feature type="DNA-binding region" description="H-T-H motif" evidence="3">
    <location>
        <begin position="26"/>
        <end position="45"/>
    </location>
</feature>
<dbReference type="RefSeq" id="WP_044390732.1">
    <property type="nucleotide sequence ID" value="NZ_JXIQ01000014.1"/>
</dbReference>
<protein>
    <submittedName>
        <fullName evidence="5">Transcriptional regulator</fullName>
    </submittedName>
</protein>
<evidence type="ECO:0000313" key="6">
    <source>
        <dbReference type="Proteomes" id="UP000032512"/>
    </source>
</evidence>
<dbReference type="SUPFAM" id="SSF48498">
    <property type="entry name" value="Tetracyclin repressor-like, C-terminal domain"/>
    <property type="match status" value="1"/>
</dbReference>
<evidence type="ECO:0000259" key="4">
    <source>
        <dbReference type="PROSITE" id="PS50977"/>
    </source>
</evidence>
<sequence length="211" mass="24608">MRKNSKAAIMDAAIYLFNTKGFKGTSVRDIAARANVNAANISYYFQNKNGLLENCFTVFFEGYLDELEKGFSSLEYGSEYCLNQMLGNVVRYQCENIQLTRFILREMTIDSQIVREIMSTYHVKERYMFKKVLEAGMENGEFKKHSIQYTILQLKGLLQMPFLNTQYVTEVLHVLPHETYFADKYSHELSNWIKGILCTEQPSHRKILMTI</sequence>
<dbReference type="InterPro" id="IPR009057">
    <property type="entry name" value="Homeodomain-like_sf"/>
</dbReference>
<evidence type="ECO:0000256" key="1">
    <source>
        <dbReference type="ARBA" id="ARBA00022491"/>
    </source>
</evidence>
<dbReference type="InterPro" id="IPR050624">
    <property type="entry name" value="HTH-type_Tx_Regulator"/>
</dbReference>
<dbReference type="InterPro" id="IPR001647">
    <property type="entry name" value="HTH_TetR"/>
</dbReference>
<dbReference type="PROSITE" id="PS50977">
    <property type="entry name" value="HTH_TETR_2"/>
    <property type="match status" value="1"/>
</dbReference>
<dbReference type="InterPro" id="IPR036271">
    <property type="entry name" value="Tet_transcr_reg_TetR-rel_C_sf"/>
</dbReference>
<keyword evidence="2 3" id="KW-0238">DNA-binding</keyword>
<dbReference type="PATRIC" id="fig|285983.3.peg.1558"/>
<dbReference type="SUPFAM" id="SSF46689">
    <property type="entry name" value="Homeodomain-like"/>
    <property type="match status" value="1"/>
</dbReference>
<reference evidence="5 6" key="1">
    <citation type="submission" date="2015-01" db="EMBL/GenBank/DDBJ databases">
        <title>Draft genome sequences of the supercritical CO2 tolerant bacteria Bacillus subterraneus MITOT1 and Bacillus cereus MIT0214.</title>
        <authorList>
            <person name="Peet K.C."/>
            <person name="Thompson J.R."/>
        </authorList>
    </citation>
    <scope>NUCLEOTIDE SEQUENCE [LARGE SCALE GENOMIC DNA]</scope>
    <source>
        <strain evidence="5 6">MITOT1</strain>
    </source>
</reference>
<keyword evidence="6" id="KW-1185">Reference proteome</keyword>
<gene>
    <name evidence="5" type="ORF">UB32_01835</name>
</gene>
<name>A0A0D6ZDL8_9BACI</name>
<evidence type="ECO:0000313" key="5">
    <source>
        <dbReference type="EMBL" id="KIY23637.1"/>
    </source>
</evidence>
<dbReference type="PROSITE" id="PS01081">
    <property type="entry name" value="HTH_TETR_1"/>
    <property type="match status" value="1"/>
</dbReference>
<dbReference type="Proteomes" id="UP000032512">
    <property type="component" value="Unassembled WGS sequence"/>
</dbReference>
<dbReference type="PRINTS" id="PR00455">
    <property type="entry name" value="HTHTETR"/>
</dbReference>
<proteinExistence type="predicted"/>
<dbReference type="PANTHER" id="PTHR43479">
    <property type="entry name" value="ACREF/ENVCD OPERON REPRESSOR-RELATED"/>
    <property type="match status" value="1"/>
</dbReference>
<evidence type="ECO:0000256" key="3">
    <source>
        <dbReference type="PROSITE-ProRule" id="PRU00335"/>
    </source>
</evidence>
<dbReference type="EMBL" id="JXIQ01000014">
    <property type="protein sequence ID" value="KIY23637.1"/>
    <property type="molecule type" value="Genomic_DNA"/>
</dbReference>
<dbReference type="NCBIfam" id="NF037937">
    <property type="entry name" value="septum_RefZ"/>
    <property type="match status" value="1"/>
</dbReference>
<accession>A0A0D6ZDL8</accession>
<dbReference type="Gene3D" id="1.10.357.10">
    <property type="entry name" value="Tetracycline Repressor, domain 2"/>
    <property type="match status" value="1"/>
</dbReference>
<dbReference type="InterPro" id="IPR023772">
    <property type="entry name" value="DNA-bd_HTH_TetR-type_CS"/>
</dbReference>
<dbReference type="GO" id="GO:0003677">
    <property type="term" value="F:DNA binding"/>
    <property type="evidence" value="ECO:0007669"/>
    <property type="project" value="UniProtKB-UniRule"/>
</dbReference>
<comment type="caution">
    <text evidence="5">The sequence shown here is derived from an EMBL/GenBank/DDBJ whole genome shotgun (WGS) entry which is preliminary data.</text>
</comment>
<organism evidence="5 6">
    <name type="scientific">Mesobacillus subterraneus</name>
    <dbReference type="NCBI Taxonomy" id="285983"/>
    <lineage>
        <taxon>Bacteria</taxon>
        <taxon>Bacillati</taxon>
        <taxon>Bacillota</taxon>
        <taxon>Bacilli</taxon>
        <taxon>Bacillales</taxon>
        <taxon>Bacillaceae</taxon>
        <taxon>Mesobacillus</taxon>
    </lineage>
</organism>